<dbReference type="GO" id="GO:0006654">
    <property type="term" value="P:phosphatidic acid biosynthetic process"/>
    <property type="evidence" value="ECO:0007669"/>
    <property type="project" value="TreeGrafter"/>
</dbReference>
<dbReference type="Proteomes" id="UP000729701">
    <property type="component" value="Unassembled WGS sequence"/>
</dbReference>
<feature type="domain" description="Phospholipid/glycerol acyltransferase" evidence="3">
    <location>
        <begin position="95"/>
        <end position="247"/>
    </location>
</feature>
<gene>
    <name evidence="4" type="ORF">KME60_27045</name>
</gene>
<reference evidence="4" key="1">
    <citation type="submission" date="2021-05" db="EMBL/GenBank/DDBJ databases">
        <authorList>
            <person name="Pietrasiak N."/>
            <person name="Ward R."/>
            <person name="Stajich J.E."/>
            <person name="Kurbessoian T."/>
        </authorList>
    </citation>
    <scope>NUCLEOTIDE SEQUENCE</scope>
    <source>
        <strain evidence="4">GSE-NOS-MK-12-04C</strain>
    </source>
</reference>
<evidence type="ECO:0000256" key="1">
    <source>
        <dbReference type="ARBA" id="ARBA00022679"/>
    </source>
</evidence>
<keyword evidence="1" id="KW-0808">Transferase</keyword>
<sequence>MNSTLENQQRDLQEFILPPLTQQTIERAKQGVASARDRHINKTIQEALCRAEAIASGSSEQKISGEFRRTFLRTAIHSLFRVKVEFPERLPTTPSLITANHLNHIDPFLLFSELPAHPFCQIMGDARSLYNQWWKRQFLRIGKGVIPLERIWKEEMAVVEGAKAGREDLAPLAAAIAEYVPKGNSIEAMRRLDRIVQATFARGEGIMLFPEGRLGNVEGELLPLKRGAAIYALRSGVPIVPIALIGTQDLYLGKELTLRVGEPLVFPQSNRPKPFEVQAVLNELQGALTALLPKDYCEPTGLKPLRHFLNNLFL</sequence>
<keyword evidence="2 4" id="KW-0012">Acyltransferase</keyword>
<dbReference type="CDD" id="cd07989">
    <property type="entry name" value="LPLAT_AGPAT-like"/>
    <property type="match status" value="1"/>
</dbReference>
<organism evidence="4 5">
    <name type="scientific">Cyanomargarita calcarea GSE-NOS-MK-12-04C</name>
    <dbReference type="NCBI Taxonomy" id="2839659"/>
    <lineage>
        <taxon>Bacteria</taxon>
        <taxon>Bacillati</taxon>
        <taxon>Cyanobacteriota</taxon>
        <taxon>Cyanophyceae</taxon>
        <taxon>Nostocales</taxon>
        <taxon>Cyanomargaritaceae</taxon>
        <taxon>Cyanomargarita</taxon>
    </lineage>
</organism>
<proteinExistence type="predicted"/>
<evidence type="ECO:0000313" key="5">
    <source>
        <dbReference type="Proteomes" id="UP000729701"/>
    </source>
</evidence>
<dbReference type="EMBL" id="JAHHGZ010000037">
    <property type="protein sequence ID" value="MBW4670981.1"/>
    <property type="molecule type" value="Genomic_DNA"/>
</dbReference>
<name>A0A951QSS6_9CYAN</name>
<comment type="caution">
    <text evidence="4">The sequence shown here is derived from an EMBL/GenBank/DDBJ whole genome shotgun (WGS) entry which is preliminary data.</text>
</comment>
<evidence type="ECO:0000256" key="2">
    <source>
        <dbReference type="ARBA" id="ARBA00023315"/>
    </source>
</evidence>
<dbReference type="Pfam" id="PF01553">
    <property type="entry name" value="Acyltransferase"/>
    <property type="match status" value="1"/>
</dbReference>
<dbReference type="SUPFAM" id="SSF69593">
    <property type="entry name" value="Glycerol-3-phosphate (1)-acyltransferase"/>
    <property type="match status" value="2"/>
</dbReference>
<evidence type="ECO:0000313" key="4">
    <source>
        <dbReference type="EMBL" id="MBW4670981.1"/>
    </source>
</evidence>
<protein>
    <submittedName>
        <fullName evidence="4">1-acyl-sn-glycerol-3-phosphate acyltransferase</fullName>
    </submittedName>
</protein>
<dbReference type="GO" id="GO:0003841">
    <property type="term" value="F:1-acylglycerol-3-phosphate O-acyltransferase activity"/>
    <property type="evidence" value="ECO:0007669"/>
    <property type="project" value="TreeGrafter"/>
</dbReference>
<dbReference type="PANTHER" id="PTHR10434:SF11">
    <property type="entry name" value="1-ACYL-SN-GLYCEROL-3-PHOSPHATE ACYLTRANSFERASE"/>
    <property type="match status" value="1"/>
</dbReference>
<evidence type="ECO:0000259" key="3">
    <source>
        <dbReference type="SMART" id="SM00563"/>
    </source>
</evidence>
<dbReference type="PANTHER" id="PTHR10434">
    <property type="entry name" value="1-ACYL-SN-GLYCEROL-3-PHOSPHATE ACYLTRANSFERASE"/>
    <property type="match status" value="1"/>
</dbReference>
<dbReference type="SMART" id="SM00563">
    <property type="entry name" value="PlsC"/>
    <property type="match status" value="1"/>
</dbReference>
<reference evidence="4" key="2">
    <citation type="journal article" date="2022" name="Microbiol. Resour. Announc.">
        <title>Metagenome Sequencing to Explore Phylogenomics of Terrestrial Cyanobacteria.</title>
        <authorList>
            <person name="Ward R.D."/>
            <person name="Stajich J.E."/>
            <person name="Johansen J.R."/>
            <person name="Huntemann M."/>
            <person name="Clum A."/>
            <person name="Foster B."/>
            <person name="Foster B."/>
            <person name="Roux S."/>
            <person name="Palaniappan K."/>
            <person name="Varghese N."/>
            <person name="Mukherjee S."/>
            <person name="Reddy T.B.K."/>
            <person name="Daum C."/>
            <person name="Copeland A."/>
            <person name="Chen I.A."/>
            <person name="Ivanova N.N."/>
            <person name="Kyrpides N.C."/>
            <person name="Shapiro N."/>
            <person name="Eloe-Fadrosh E.A."/>
            <person name="Pietrasiak N."/>
        </authorList>
    </citation>
    <scope>NUCLEOTIDE SEQUENCE</scope>
    <source>
        <strain evidence="4">GSE-NOS-MK-12-04C</strain>
    </source>
</reference>
<dbReference type="AlphaFoldDB" id="A0A951QSS6"/>
<dbReference type="InterPro" id="IPR002123">
    <property type="entry name" value="Plipid/glycerol_acylTrfase"/>
</dbReference>
<accession>A0A951QSS6</accession>